<keyword evidence="4" id="KW-1185">Reference proteome</keyword>
<sequence>QTETAAIKAAGANKSAPFERKVTALYTAATLEAGRRADKIGEEDALDEFQDAVPLQPGGAANVLVLAELPPPPEERNSQQQREKHRIGNDSGVLGVLCLDVAGGDIVYGVCGDDEGASEGGDLGGAAAGSAHRRLAAAAAEDLEALLIAAAPVEIVTVGPPLRTATKRLLMNYLSSVPACRLEHLPPPSSSGSDESCGNISAPCLQQKQQKQQEVGAEDAVVNGRQRQQQQQRRQSPGVKAAAGKGGKKRATRGRAARTTEMEAEAGAEVGVTAGPEEAAAAGAVAGGTVGDDAAGSGGCDLAASCLAVARQELAAFFAEDTAATQTDGCRTLPGFTATLPPAVQLATWGALRHLQPFGLTAVLKVSRCWRPLRHRTAVKSFPSTVAHGTATATATPLLQEMTLGPNALRQLEIVSAAEAGGGGRADGAGTLLGLMDRTHTAFGSRLLRRWLVRPLCQRDLIIRRQEAVSELLEAAQGGTAPLCHVAKALSRLTDVERGVTRALHGTSSPSEFVATVRALQQLRTDLGLQPLPDLPENLPYDEDGSAGGDGDDDIDSPGSTAALSSLECRVRSPLLRLLLRQVASQGLEAALAAALQPLDVRAAAANDFGAMFMDRERFPGVWAAKDAVRAEEDNLQSLLPSLARAVGLPTLSYVNIQNQGNFLVEVPVEVEKRVPRTWHKVCSTKKVHRYHPPDVTAGLQVGGGEGRGFTRTTHAKFITPSYDYYFISKDSLLLRLRSYG</sequence>
<dbReference type="EMBL" id="BNCP01000024">
    <property type="protein sequence ID" value="GIL82562.1"/>
    <property type="molecule type" value="Genomic_DNA"/>
</dbReference>
<gene>
    <name evidence="3" type="ORF">Vretifemale_11355</name>
</gene>
<proteinExistence type="predicted"/>
<feature type="compositionally biased region" description="Low complexity" evidence="1">
    <location>
        <begin position="225"/>
        <end position="243"/>
    </location>
</feature>
<feature type="non-terminal residue" evidence="3">
    <location>
        <position position="741"/>
    </location>
</feature>
<dbReference type="PANTHER" id="PTHR11361:SF34">
    <property type="entry name" value="DNA MISMATCH REPAIR PROTEIN MSH1, MITOCHONDRIAL"/>
    <property type="match status" value="1"/>
</dbReference>
<feature type="compositionally biased region" description="Acidic residues" evidence="1">
    <location>
        <begin position="540"/>
        <end position="556"/>
    </location>
</feature>
<feature type="compositionally biased region" description="Basic residues" evidence="1">
    <location>
        <begin position="246"/>
        <end position="256"/>
    </location>
</feature>
<dbReference type="Gene3D" id="1.10.1420.10">
    <property type="match status" value="2"/>
</dbReference>
<dbReference type="GO" id="GO:0005634">
    <property type="term" value="C:nucleus"/>
    <property type="evidence" value="ECO:0007669"/>
    <property type="project" value="TreeGrafter"/>
</dbReference>
<comment type="caution">
    <text evidence="3">The sequence shown here is derived from an EMBL/GenBank/DDBJ whole genome shotgun (WGS) entry which is preliminary data.</text>
</comment>
<reference evidence="3" key="1">
    <citation type="journal article" date="2021" name="Proc. Natl. Acad. Sci. U.S.A.">
        <title>Three genomes in the algal genus Volvox reveal the fate of a haploid sex-determining region after a transition to homothallism.</title>
        <authorList>
            <person name="Yamamoto K."/>
            <person name="Hamaji T."/>
            <person name="Kawai-Toyooka H."/>
            <person name="Matsuzaki R."/>
            <person name="Takahashi F."/>
            <person name="Nishimura Y."/>
            <person name="Kawachi M."/>
            <person name="Noguchi H."/>
            <person name="Minakuchi Y."/>
            <person name="Umen J.G."/>
            <person name="Toyoda A."/>
            <person name="Nozaki H."/>
        </authorList>
    </citation>
    <scope>NUCLEOTIDE SEQUENCE</scope>
    <source>
        <strain evidence="3">NIES-3786</strain>
    </source>
</reference>
<dbReference type="OrthoDB" id="10252754at2759"/>
<dbReference type="Gene3D" id="3.30.420.110">
    <property type="entry name" value="MutS, connector domain"/>
    <property type="match status" value="1"/>
</dbReference>
<organism evidence="3 4">
    <name type="scientific">Volvox reticuliferus</name>
    <dbReference type="NCBI Taxonomy" id="1737510"/>
    <lineage>
        <taxon>Eukaryota</taxon>
        <taxon>Viridiplantae</taxon>
        <taxon>Chlorophyta</taxon>
        <taxon>core chlorophytes</taxon>
        <taxon>Chlorophyceae</taxon>
        <taxon>CS clade</taxon>
        <taxon>Chlamydomonadales</taxon>
        <taxon>Volvocaceae</taxon>
        <taxon>Volvox</taxon>
    </lineage>
</organism>
<dbReference type="SUPFAM" id="SSF48334">
    <property type="entry name" value="DNA repair protein MutS, domain III"/>
    <property type="match status" value="1"/>
</dbReference>
<evidence type="ECO:0000256" key="1">
    <source>
        <dbReference type="SAM" id="MobiDB-lite"/>
    </source>
</evidence>
<evidence type="ECO:0000313" key="4">
    <source>
        <dbReference type="Proteomes" id="UP000747110"/>
    </source>
</evidence>
<feature type="domain" description="DNA mismatch repair protein MutS core" evidence="2">
    <location>
        <begin position="427"/>
        <end position="738"/>
    </location>
</feature>
<dbReference type="InterPro" id="IPR045076">
    <property type="entry name" value="MutS"/>
</dbReference>
<dbReference type="AlphaFoldDB" id="A0A8J4CK48"/>
<dbReference type="SMART" id="SM00533">
    <property type="entry name" value="MUTSd"/>
    <property type="match status" value="1"/>
</dbReference>
<dbReference type="GO" id="GO:0005739">
    <property type="term" value="C:mitochondrion"/>
    <property type="evidence" value="ECO:0007669"/>
    <property type="project" value="TreeGrafter"/>
</dbReference>
<dbReference type="GO" id="GO:0043504">
    <property type="term" value="P:mitochondrial DNA repair"/>
    <property type="evidence" value="ECO:0007669"/>
    <property type="project" value="TreeGrafter"/>
</dbReference>
<dbReference type="GO" id="GO:0140664">
    <property type="term" value="F:ATP-dependent DNA damage sensor activity"/>
    <property type="evidence" value="ECO:0007669"/>
    <property type="project" value="InterPro"/>
</dbReference>
<feature type="region of interest" description="Disordered" evidence="1">
    <location>
        <begin position="529"/>
        <end position="559"/>
    </location>
</feature>
<dbReference type="GO" id="GO:0005524">
    <property type="term" value="F:ATP binding"/>
    <property type="evidence" value="ECO:0007669"/>
    <property type="project" value="InterPro"/>
</dbReference>
<dbReference type="Proteomes" id="UP000747110">
    <property type="component" value="Unassembled WGS sequence"/>
</dbReference>
<name>A0A8J4CK48_9CHLO</name>
<dbReference type="GO" id="GO:0030983">
    <property type="term" value="F:mismatched DNA binding"/>
    <property type="evidence" value="ECO:0007669"/>
    <property type="project" value="InterPro"/>
</dbReference>
<dbReference type="InterPro" id="IPR007696">
    <property type="entry name" value="DNA_mismatch_repair_MutS_core"/>
</dbReference>
<dbReference type="InterPro" id="IPR036678">
    <property type="entry name" value="MutS_con_dom_sf"/>
</dbReference>
<accession>A0A8J4CK48</accession>
<feature type="region of interest" description="Disordered" evidence="1">
    <location>
        <begin position="208"/>
        <end position="272"/>
    </location>
</feature>
<evidence type="ECO:0000259" key="2">
    <source>
        <dbReference type="SMART" id="SM00533"/>
    </source>
</evidence>
<dbReference type="GO" id="GO:0006298">
    <property type="term" value="P:mismatch repair"/>
    <property type="evidence" value="ECO:0007669"/>
    <property type="project" value="InterPro"/>
</dbReference>
<dbReference type="PANTHER" id="PTHR11361">
    <property type="entry name" value="DNA MISMATCH REPAIR PROTEIN MUTS FAMILY MEMBER"/>
    <property type="match status" value="1"/>
</dbReference>
<dbReference type="InterPro" id="IPR036187">
    <property type="entry name" value="DNA_mismatch_repair_MutS_sf"/>
</dbReference>
<evidence type="ECO:0000313" key="3">
    <source>
        <dbReference type="EMBL" id="GIL82562.1"/>
    </source>
</evidence>
<dbReference type="Pfam" id="PF05192">
    <property type="entry name" value="MutS_III"/>
    <property type="match status" value="1"/>
</dbReference>
<protein>
    <recommendedName>
        <fullName evidence="2">DNA mismatch repair protein MutS core domain-containing protein</fullName>
    </recommendedName>
</protein>